<evidence type="ECO:0000313" key="1">
    <source>
        <dbReference type="EMBL" id="KAI4385598.1"/>
    </source>
</evidence>
<gene>
    <name evidence="1" type="ORF">MLD38_003605</name>
</gene>
<reference evidence="2" key="1">
    <citation type="journal article" date="2023" name="Front. Plant Sci.">
        <title>Chromosomal-level genome assembly of Melastoma candidum provides insights into trichome evolution.</title>
        <authorList>
            <person name="Zhong Y."/>
            <person name="Wu W."/>
            <person name="Sun C."/>
            <person name="Zou P."/>
            <person name="Liu Y."/>
            <person name="Dai S."/>
            <person name="Zhou R."/>
        </authorList>
    </citation>
    <scope>NUCLEOTIDE SEQUENCE [LARGE SCALE GENOMIC DNA]</scope>
</reference>
<name>A0ACB9S4N7_9MYRT</name>
<evidence type="ECO:0000313" key="2">
    <source>
        <dbReference type="Proteomes" id="UP001057402"/>
    </source>
</evidence>
<proteinExistence type="predicted"/>
<organism evidence="1 2">
    <name type="scientific">Melastoma candidum</name>
    <dbReference type="NCBI Taxonomy" id="119954"/>
    <lineage>
        <taxon>Eukaryota</taxon>
        <taxon>Viridiplantae</taxon>
        <taxon>Streptophyta</taxon>
        <taxon>Embryophyta</taxon>
        <taxon>Tracheophyta</taxon>
        <taxon>Spermatophyta</taxon>
        <taxon>Magnoliopsida</taxon>
        <taxon>eudicotyledons</taxon>
        <taxon>Gunneridae</taxon>
        <taxon>Pentapetalae</taxon>
        <taxon>rosids</taxon>
        <taxon>malvids</taxon>
        <taxon>Myrtales</taxon>
        <taxon>Melastomataceae</taxon>
        <taxon>Melastomatoideae</taxon>
        <taxon>Melastomateae</taxon>
        <taxon>Melastoma</taxon>
    </lineage>
</organism>
<dbReference type="Proteomes" id="UP001057402">
    <property type="component" value="Chromosome 2"/>
</dbReference>
<dbReference type="EMBL" id="CM042881">
    <property type="protein sequence ID" value="KAI4385598.1"/>
    <property type="molecule type" value="Genomic_DNA"/>
</dbReference>
<sequence length="759" mass="82624">MVKSSIRCSWTVNGGSLSDYVTLEDSSVTDPDPDPDPRTPLLLLRPDSSPPCEITLDFGQRRDVQQVYLRSTARVYEVYYSTDQHPSSPEYLCTVRCGLLAESDHVNLTPPCEDDWVDVNFPRPMTPRPEFYEATAQISDADPCTSITIRLLSIQTGDCVSVDQLYIFAEPVDIVPDVKDDRTESTSGNPLMAMLVPTLLQLSRSGLANQVQGALAGDRKDGPGFPNAAGDGARPDLRPKLSSLAYPLQPKVSDVRSSTALESPCERFADQKPDTPCHCLDTVLKDLLSRVRGIEQSCLRFEEHMLRPLSSIEARLARVEAQLEALNRKSTGGWGCNNFSIPGCLPGELSPNAFSNSNCEELRLDDGYLSKPPIQLDNTSDSVAAGINRDSVFPLGPSDRESDHEGDSTQNEAESPEEKLNRASLVLGSSDVGDNYETDAPKQDDESSKTNAKRALSVDEALAFALAGFVSSIDFQPVKDTSCVVVKDSEFSPKDNEPCEDKSQVPSECNDISDSSTHLTDRSKCTKDSHTSTLLPHVEVCVGDCPCDEYVEKAGEEQDELSGPTILATFDDYWRIGVAEHGEAIAEKSSVFACDDDAPLQKSHQTQSIGSLCLGEEATILGSKVLSGKNENIMGPMRDVLDDVLSFSHDACVVDFESPILDVKFISEERSYAEYALESLLSNMDEANVGPSPEGKSTDLSLDVKPENLIVVDNGETLTCSTNCIDHCYCDLLDISDKEDVKASFQVISGDDIFAGSLI</sequence>
<comment type="caution">
    <text evidence="1">The sequence shown here is derived from an EMBL/GenBank/DDBJ whole genome shotgun (WGS) entry which is preliminary data.</text>
</comment>
<keyword evidence="2" id="KW-1185">Reference proteome</keyword>
<accession>A0ACB9S4N7</accession>
<protein>
    <submittedName>
        <fullName evidence="1">Uncharacterized protein</fullName>
    </submittedName>
</protein>